<dbReference type="PANTHER" id="PTHR36410">
    <property type="entry name" value="EXPRESSED PROTEIN"/>
    <property type="match status" value="1"/>
</dbReference>
<sequence>MFQALKVVRSQPNPFLHSPFPSLGKKTAVVRLPQPKCVSTQSESQDNTKKKMSNTQNPSQKTGDVMSHSFGEAYATRSDEEGFGGVYEGKQSFPKPENDKTVHENHPDYDMSQGSQVKEKEKGRHQVDESKAQVIVNNK</sequence>
<dbReference type="PANTHER" id="PTHR36410:SF1">
    <property type="entry name" value="EXPRESSED PROTEIN"/>
    <property type="match status" value="1"/>
</dbReference>
<feature type="compositionally biased region" description="Basic and acidic residues" evidence="1">
    <location>
        <begin position="117"/>
        <end position="131"/>
    </location>
</feature>
<feature type="region of interest" description="Disordered" evidence="1">
    <location>
        <begin position="1"/>
        <end position="139"/>
    </location>
</feature>
<proteinExistence type="predicted"/>
<evidence type="ECO:0000256" key="1">
    <source>
        <dbReference type="SAM" id="MobiDB-lite"/>
    </source>
</evidence>
<feature type="compositionally biased region" description="Basic and acidic residues" evidence="1">
    <location>
        <begin position="96"/>
        <end position="109"/>
    </location>
</feature>
<protein>
    <submittedName>
        <fullName evidence="2">Uncharacterized protein</fullName>
    </submittedName>
</protein>
<evidence type="ECO:0000313" key="3">
    <source>
        <dbReference type="Proteomes" id="UP000230069"/>
    </source>
</evidence>
<dbReference type="InParanoid" id="A0A2G5EA30"/>
<dbReference type="FunCoup" id="A0A2G5EA30">
    <property type="interactions" value="67"/>
</dbReference>
<evidence type="ECO:0000313" key="2">
    <source>
        <dbReference type="EMBL" id="PIA52629.1"/>
    </source>
</evidence>
<organism evidence="2 3">
    <name type="scientific">Aquilegia coerulea</name>
    <name type="common">Rocky mountain columbine</name>
    <dbReference type="NCBI Taxonomy" id="218851"/>
    <lineage>
        <taxon>Eukaryota</taxon>
        <taxon>Viridiplantae</taxon>
        <taxon>Streptophyta</taxon>
        <taxon>Embryophyta</taxon>
        <taxon>Tracheophyta</taxon>
        <taxon>Spermatophyta</taxon>
        <taxon>Magnoliopsida</taxon>
        <taxon>Ranunculales</taxon>
        <taxon>Ranunculaceae</taxon>
        <taxon>Thalictroideae</taxon>
        <taxon>Aquilegia</taxon>
    </lineage>
</organism>
<gene>
    <name evidence="2" type="ORF">AQUCO_01000480v1</name>
</gene>
<name>A0A2G5EA30_AQUCA</name>
<keyword evidence="3" id="KW-1185">Reference proteome</keyword>
<reference evidence="2 3" key="1">
    <citation type="submission" date="2017-09" db="EMBL/GenBank/DDBJ databases">
        <title>WGS assembly of Aquilegia coerulea Goldsmith.</title>
        <authorList>
            <person name="Hodges S."/>
            <person name="Kramer E."/>
            <person name="Nordborg M."/>
            <person name="Tomkins J."/>
            <person name="Borevitz J."/>
            <person name="Derieg N."/>
            <person name="Yan J."/>
            <person name="Mihaltcheva S."/>
            <person name="Hayes R.D."/>
            <person name="Rokhsar D."/>
        </authorList>
    </citation>
    <scope>NUCLEOTIDE SEQUENCE [LARGE SCALE GENOMIC DNA]</scope>
    <source>
        <strain evidence="3">cv. Goldsmith</strain>
    </source>
</reference>
<dbReference type="AlphaFoldDB" id="A0A2G5EA30"/>
<dbReference type="EMBL" id="KZ305027">
    <property type="protein sequence ID" value="PIA52629.1"/>
    <property type="molecule type" value="Genomic_DNA"/>
</dbReference>
<dbReference type="OrthoDB" id="1702799at2759"/>
<dbReference type="Proteomes" id="UP000230069">
    <property type="component" value="Unassembled WGS sequence"/>
</dbReference>
<feature type="compositionally biased region" description="Polar residues" evidence="1">
    <location>
        <begin position="53"/>
        <end position="62"/>
    </location>
</feature>
<accession>A0A2G5EA30</accession>